<feature type="domain" description="NADH-rubredoxin oxidoreductase C-terminal" evidence="5">
    <location>
        <begin position="320"/>
        <end position="387"/>
    </location>
</feature>
<accession>X0U536</accession>
<name>X0U536_9ZZZZ</name>
<comment type="caution">
    <text evidence="6">The sequence shown here is derived from an EMBL/GenBank/DDBJ whole genome shotgun (WGS) entry which is preliminary data.</text>
</comment>
<protein>
    <recommendedName>
        <fullName evidence="7">FAD/NAD(P)-binding domain-containing protein</fullName>
    </recommendedName>
</protein>
<dbReference type="Gene3D" id="3.50.50.60">
    <property type="entry name" value="FAD/NAD(P)-binding domain"/>
    <property type="match status" value="2"/>
</dbReference>
<comment type="cofactor">
    <cofactor evidence="1">
        <name>FAD</name>
        <dbReference type="ChEBI" id="CHEBI:57692"/>
    </cofactor>
</comment>
<dbReference type="EMBL" id="BARS01002270">
    <property type="protein sequence ID" value="GAF83605.1"/>
    <property type="molecule type" value="Genomic_DNA"/>
</dbReference>
<keyword evidence="2" id="KW-0285">Flavoprotein</keyword>
<keyword evidence="3" id="KW-0274">FAD</keyword>
<dbReference type="Pfam" id="PF07992">
    <property type="entry name" value="Pyr_redox_2"/>
    <property type="match status" value="1"/>
</dbReference>
<dbReference type="PANTHER" id="PTHR43429:SF3">
    <property type="entry name" value="NITRITE REDUCTASE [NAD(P)H]"/>
    <property type="match status" value="1"/>
</dbReference>
<evidence type="ECO:0000259" key="4">
    <source>
        <dbReference type="Pfam" id="PF07992"/>
    </source>
</evidence>
<dbReference type="AlphaFoldDB" id="X0U536"/>
<dbReference type="InterPro" id="IPR050260">
    <property type="entry name" value="FAD-bd_OxRdtase"/>
</dbReference>
<dbReference type="Gene3D" id="3.30.390.30">
    <property type="match status" value="1"/>
</dbReference>
<evidence type="ECO:0000313" key="6">
    <source>
        <dbReference type="EMBL" id="GAF83605.1"/>
    </source>
</evidence>
<evidence type="ECO:0000256" key="3">
    <source>
        <dbReference type="ARBA" id="ARBA00022827"/>
    </source>
</evidence>
<dbReference type="GO" id="GO:0016491">
    <property type="term" value="F:oxidoreductase activity"/>
    <property type="evidence" value="ECO:0007669"/>
    <property type="project" value="InterPro"/>
</dbReference>
<gene>
    <name evidence="6" type="ORF">S01H1_04281</name>
</gene>
<evidence type="ECO:0000256" key="1">
    <source>
        <dbReference type="ARBA" id="ARBA00001974"/>
    </source>
</evidence>
<organism evidence="6">
    <name type="scientific">marine sediment metagenome</name>
    <dbReference type="NCBI Taxonomy" id="412755"/>
    <lineage>
        <taxon>unclassified sequences</taxon>
        <taxon>metagenomes</taxon>
        <taxon>ecological metagenomes</taxon>
    </lineage>
</organism>
<dbReference type="InterPro" id="IPR036188">
    <property type="entry name" value="FAD/NAD-bd_sf"/>
</dbReference>
<dbReference type="SUPFAM" id="SSF51905">
    <property type="entry name" value="FAD/NAD(P)-binding domain"/>
    <property type="match status" value="2"/>
</dbReference>
<dbReference type="InterPro" id="IPR023753">
    <property type="entry name" value="FAD/NAD-binding_dom"/>
</dbReference>
<dbReference type="PRINTS" id="PR00368">
    <property type="entry name" value="FADPNR"/>
</dbReference>
<dbReference type="PRINTS" id="PR00469">
    <property type="entry name" value="PNDRDTASEII"/>
</dbReference>
<evidence type="ECO:0000256" key="2">
    <source>
        <dbReference type="ARBA" id="ARBA00022630"/>
    </source>
</evidence>
<dbReference type="InterPro" id="IPR016156">
    <property type="entry name" value="FAD/NAD-linked_Rdtase_dimer_sf"/>
</dbReference>
<evidence type="ECO:0008006" key="7">
    <source>
        <dbReference type="Google" id="ProtNLM"/>
    </source>
</evidence>
<dbReference type="PANTHER" id="PTHR43429">
    <property type="entry name" value="PYRIDINE NUCLEOTIDE-DISULFIDE OXIDOREDUCTASE DOMAIN-CONTAINING"/>
    <property type="match status" value="1"/>
</dbReference>
<dbReference type="Pfam" id="PF18267">
    <property type="entry name" value="Rubredoxin_C"/>
    <property type="match status" value="1"/>
</dbReference>
<reference evidence="6" key="1">
    <citation type="journal article" date="2014" name="Front. Microbiol.">
        <title>High frequency of phylogenetically diverse reductive dehalogenase-homologous genes in deep subseafloor sedimentary metagenomes.</title>
        <authorList>
            <person name="Kawai M."/>
            <person name="Futagami T."/>
            <person name="Toyoda A."/>
            <person name="Takaki Y."/>
            <person name="Nishi S."/>
            <person name="Hori S."/>
            <person name="Arai W."/>
            <person name="Tsubouchi T."/>
            <person name="Morono Y."/>
            <person name="Uchiyama I."/>
            <person name="Ito T."/>
            <person name="Fujiyama A."/>
            <person name="Inagaki F."/>
            <person name="Takami H."/>
        </authorList>
    </citation>
    <scope>NUCLEOTIDE SEQUENCE</scope>
    <source>
        <strain evidence="6">Expedition CK06-06</strain>
    </source>
</reference>
<sequence>MMDYVIIGGSAAGVSCAEVLRKHDKKSNITLISDEEFSLYSRCLLTYLMAGSIDEANLYFKDKSFYKDNNIKTFLGKKAASIDAKKKNVFLDDGTKVPYDKLMLATGASPKSVDIPGIDKKGVFTVRKIDDARGIMKMLEKVKGIAVLGGGLIGLRDAYALRKREKEVTVVVKSPQVLSQMVDKDAADIIASVLEKNGIKIMTGVAAKEIKGQESVEAILLDNGEKLDSQMVIIGKGVKANTELASSCGLKVEDGIVVDEFLKTSDENIFAAGDCAQTYDVARDESRINALWPCAVEQGEIAGLNMLGKETAYDGSLSMNSVDFFGLGCISMGITKPKEEGFEIISKVDAGRFYKKFVLKENRIVGMVLVGDIKVAGIVSVLIKNKIDISSIKHLLLEDTFNYAKIMPLVAEFRGKFKQQEHQDTIITY</sequence>
<proteinExistence type="predicted"/>
<feature type="domain" description="FAD/NAD(P)-binding" evidence="4">
    <location>
        <begin position="2"/>
        <end position="299"/>
    </location>
</feature>
<evidence type="ECO:0000259" key="5">
    <source>
        <dbReference type="Pfam" id="PF18267"/>
    </source>
</evidence>
<dbReference type="InterPro" id="IPR041575">
    <property type="entry name" value="Rubredoxin_C"/>
</dbReference>